<organism evidence="1 2">
    <name type="scientific">Choristoneura fumiferana</name>
    <name type="common">Spruce budworm moth</name>
    <name type="synonym">Archips fumiferana</name>
    <dbReference type="NCBI Taxonomy" id="7141"/>
    <lineage>
        <taxon>Eukaryota</taxon>
        <taxon>Metazoa</taxon>
        <taxon>Ecdysozoa</taxon>
        <taxon>Arthropoda</taxon>
        <taxon>Hexapoda</taxon>
        <taxon>Insecta</taxon>
        <taxon>Pterygota</taxon>
        <taxon>Neoptera</taxon>
        <taxon>Endopterygota</taxon>
        <taxon>Lepidoptera</taxon>
        <taxon>Glossata</taxon>
        <taxon>Ditrysia</taxon>
        <taxon>Tortricoidea</taxon>
        <taxon>Tortricidae</taxon>
        <taxon>Tortricinae</taxon>
        <taxon>Choristoneura</taxon>
    </lineage>
</organism>
<gene>
    <name evidence="1" type="ORF">MSG28_000884</name>
</gene>
<proteinExistence type="predicted"/>
<keyword evidence="2" id="KW-1185">Reference proteome</keyword>
<comment type="caution">
    <text evidence="1">The sequence shown here is derived from an EMBL/GenBank/DDBJ whole genome shotgun (WGS) entry which is preliminary data.</text>
</comment>
<sequence>MDSEAATTTCDVKVKKQGRKNEKKKKTESKQSDKSLDEVCRQMSKLADEESASGSSTDSDDLVNAINYNTITSLAALKDIIQGDSNDTPETDSFFQHYFMNHCNNLSSLNPNSNSPFPYSERRRLSQCREEDEDDEKKDNDLPLLAWPLDVCPEAACEGSSKSSKEHDSSDSVEESKKKINADNLPPKRKTASGTTGVSRRPALFDIFKTRPRGETKKQPSIMKQVKAAVQSMTKTGVPYKDATGKPEEDKPEVKAESEASTPSTPGAPTVKARDGSAHRHPGSDSRLLYQN</sequence>
<dbReference type="Proteomes" id="UP001064048">
    <property type="component" value="Chromosome Z"/>
</dbReference>
<name>A0ACC0K2U9_CHOFU</name>
<reference evidence="1 2" key="1">
    <citation type="journal article" date="2022" name="Genome Biol. Evol.">
        <title>The Spruce Budworm Genome: Reconstructing the Evolutionary History of Antifreeze Proteins.</title>
        <authorList>
            <person name="Beliveau C."/>
            <person name="Gagne P."/>
            <person name="Picq S."/>
            <person name="Vernygora O."/>
            <person name="Keeling C.I."/>
            <person name="Pinkney K."/>
            <person name="Doucet D."/>
            <person name="Wen F."/>
            <person name="Johnston J.S."/>
            <person name="Maaroufi H."/>
            <person name="Boyle B."/>
            <person name="Laroche J."/>
            <person name="Dewar K."/>
            <person name="Juretic N."/>
            <person name="Blackburn G."/>
            <person name="Nisole A."/>
            <person name="Brunet B."/>
            <person name="Brandao M."/>
            <person name="Lumley L."/>
            <person name="Duan J."/>
            <person name="Quan G."/>
            <person name="Lucarotti C.J."/>
            <person name="Roe A.D."/>
            <person name="Sperling F.A.H."/>
            <person name="Levesque R.C."/>
            <person name="Cusson M."/>
        </authorList>
    </citation>
    <scope>NUCLEOTIDE SEQUENCE [LARGE SCALE GENOMIC DNA]</scope>
    <source>
        <strain evidence="1">Glfc:IPQL:Cfum</strain>
    </source>
</reference>
<evidence type="ECO:0000313" key="1">
    <source>
        <dbReference type="EMBL" id="KAI8430695.1"/>
    </source>
</evidence>
<dbReference type="EMBL" id="CM046131">
    <property type="protein sequence ID" value="KAI8430695.1"/>
    <property type="molecule type" value="Genomic_DNA"/>
</dbReference>
<evidence type="ECO:0000313" key="2">
    <source>
        <dbReference type="Proteomes" id="UP001064048"/>
    </source>
</evidence>
<accession>A0ACC0K2U9</accession>
<protein>
    <submittedName>
        <fullName evidence="1">Uncharacterized protein</fullName>
    </submittedName>
</protein>